<dbReference type="PROSITE" id="PS50088">
    <property type="entry name" value="ANK_REPEAT"/>
    <property type="match status" value="3"/>
</dbReference>
<feature type="signal peptide" evidence="4">
    <location>
        <begin position="1"/>
        <end position="19"/>
    </location>
</feature>
<dbReference type="SUPFAM" id="SSF48403">
    <property type="entry name" value="Ankyrin repeat"/>
    <property type="match status" value="1"/>
</dbReference>
<evidence type="ECO:0000256" key="4">
    <source>
        <dbReference type="SAM" id="SignalP"/>
    </source>
</evidence>
<keyword evidence="1" id="KW-0677">Repeat</keyword>
<keyword evidence="2 3" id="KW-0040">ANK repeat</keyword>
<dbReference type="InterPro" id="IPR050776">
    <property type="entry name" value="Ank_Repeat/CDKN_Inhibitor"/>
</dbReference>
<reference evidence="5 6" key="1">
    <citation type="submission" date="2016-10" db="EMBL/GenBank/DDBJ databases">
        <authorList>
            <person name="de Groot N.N."/>
        </authorList>
    </citation>
    <scope>NUCLEOTIDE SEQUENCE [LARGE SCALE GENOMIC DNA]</scope>
    <source>
        <strain evidence="5 6">DSM 25294</strain>
    </source>
</reference>
<dbReference type="PANTHER" id="PTHR24201:SF2">
    <property type="entry name" value="ANKYRIN REPEAT DOMAIN-CONTAINING PROTEIN 42"/>
    <property type="match status" value="1"/>
</dbReference>
<evidence type="ECO:0000256" key="1">
    <source>
        <dbReference type="ARBA" id="ARBA00022737"/>
    </source>
</evidence>
<dbReference type="InterPro" id="IPR002110">
    <property type="entry name" value="Ankyrin_rpt"/>
</dbReference>
<feature type="repeat" description="ANK" evidence="3">
    <location>
        <begin position="62"/>
        <end position="94"/>
    </location>
</feature>
<dbReference type="Proteomes" id="UP000199382">
    <property type="component" value="Unassembled WGS sequence"/>
</dbReference>
<dbReference type="PANTHER" id="PTHR24201">
    <property type="entry name" value="ANK_REP_REGION DOMAIN-CONTAINING PROTEIN"/>
    <property type="match status" value="1"/>
</dbReference>
<dbReference type="Pfam" id="PF13637">
    <property type="entry name" value="Ank_4"/>
    <property type="match status" value="1"/>
</dbReference>
<evidence type="ECO:0000256" key="3">
    <source>
        <dbReference type="PROSITE-ProRule" id="PRU00023"/>
    </source>
</evidence>
<dbReference type="InterPro" id="IPR036770">
    <property type="entry name" value="Ankyrin_rpt-contain_sf"/>
</dbReference>
<evidence type="ECO:0000313" key="5">
    <source>
        <dbReference type="EMBL" id="SDJ76118.1"/>
    </source>
</evidence>
<gene>
    <name evidence="5" type="ORF">SAMN04488026_102383</name>
</gene>
<dbReference type="STRING" id="571298.SAMN04488026_102383"/>
<evidence type="ECO:0000313" key="6">
    <source>
        <dbReference type="Proteomes" id="UP000199382"/>
    </source>
</evidence>
<feature type="repeat" description="ANK" evidence="3">
    <location>
        <begin position="129"/>
        <end position="161"/>
    </location>
</feature>
<feature type="chain" id="PRO_5011512436" evidence="4">
    <location>
        <begin position="20"/>
        <end position="224"/>
    </location>
</feature>
<dbReference type="Pfam" id="PF12796">
    <property type="entry name" value="Ank_2"/>
    <property type="match status" value="1"/>
</dbReference>
<dbReference type="AlphaFoldDB" id="A0A1G8WCW2"/>
<sequence>MTRFALIPFLACLAAMATAQTAPSSSEIAAYEGLFRAAHTGDAATIRRLAENGADVDARDPKWRTPAHVAAFASEDTALRALAEAGADMNALEGRAYDVVTIAAVADDPDLMSLAIDLGNDPGLMTSPYDGTALIAAAHLGHVEVVKRLISAGAPLDHVNNLHWTAVMEAVVLGDGGQNHQAVLEALLSAGADRTLADRDGVTPLEHARARGFTEMVVRLERED</sequence>
<name>A0A1G8WCW2_9RHOB</name>
<keyword evidence="6" id="KW-1185">Reference proteome</keyword>
<feature type="repeat" description="ANK" evidence="3">
    <location>
        <begin position="29"/>
        <end position="61"/>
    </location>
</feature>
<accession>A0A1G8WCW2</accession>
<proteinExistence type="predicted"/>
<dbReference type="EMBL" id="FNEK01000023">
    <property type="protein sequence ID" value="SDJ76118.1"/>
    <property type="molecule type" value="Genomic_DNA"/>
</dbReference>
<dbReference type="SMART" id="SM00248">
    <property type="entry name" value="ANK"/>
    <property type="match status" value="5"/>
</dbReference>
<keyword evidence="4" id="KW-0732">Signal</keyword>
<evidence type="ECO:0000256" key="2">
    <source>
        <dbReference type="ARBA" id="ARBA00023043"/>
    </source>
</evidence>
<dbReference type="OrthoDB" id="9812708at2"/>
<protein>
    <submittedName>
        <fullName evidence="5">Uncharacterized protein</fullName>
    </submittedName>
</protein>
<dbReference type="RefSeq" id="WP_093156371.1">
    <property type="nucleotide sequence ID" value="NZ_FNEK01000023.1"/>
</dbReference>
<dbReference type="Gene3D" id="1.25.40.20">
    <property type="entry name" value="Ankyrin repeat-containing domain"/>
    <property type="match status" value="1"/>
</dbReference>
<dbReference type="PROSITE" id="PS50297">
    <property type="entry name" value="ANK_REP_REGION"/>
    <property type="match status" value="1"/>
</dbReference>
<organism evidence="5 6">
    <name type="scientific">Aliiruegeria lutimaris</name>
    <dbReference type="NCBI Taxonomy" id="571298"/>
    <lineage>
        <taxon>Bacteria</taxon>
        <taxon>Pseudomonadati</taxon>
        <taxon>Pseudomonadota</taxon>
        <taxon>Alphaproteobacteria</taxon>
        <taxon>Rhodobacterales</taxon>
        <taxon>Roseobacteraceae</taxon>
        <taxon>Aliiruegeria</taxon>
    </lineage>
</organism>